<dbReference type="SUPFAM" id="SSF54427">
    <property type="entry name" value="NTF2-like"/>
    <property type="match status" value="1"/>
</dbReference>
<dbReference type="InterPro" id="IPR032710">
    <property type="entry name" value="NTF2-like_dom_sf"/>
</dbReference>
<dbReference type="PANTHER" id="PTHR30173:SF36">
    <property type="entry name" value="ECF RNA POLYMERASE SIGMA FACTOR SIGJ"/>
    <property type="match status" value="1"/>
</dbReference>
<dbReference type="NCBIfam" id="NF007214">
    <property type="entry name" value="PRK09636.1"/>
    <property type="match status" value="1"/>
</dbReference>
<reference evidence="4 5" key="1">
    <citation type="submission" date="2024-08" db="EMBL/GenBank/DDBJ databases">
        <authorList>
            <person name="Lu H."/>
        </authorList>
    </citation>
    <scope>NUCLEOTIDE SEQUENCE [LARGE SCALE GENOMIC DNA]</scope>
    <source>
        <strain evidence="4 5">BYS78W</strain>
    </source>
</reference>
<dbReference type="EMBL" id="JBIGIC010000002">
    <property type="protein sequence ID" value="MFG6486058.1"/>
    <property type="molecule type" value="Genomic_DNA"/>
</dbReference>
<evidence type="ECO:0000259" key="2">
    <source>
        <dbReference type="Pfam" id="PF04542"/>
    </source>
</evidence>
<dbReference type="InterPro" id="IPR007627">
    <property type="entry name" value="RNA_pol_sigma70_r2"/>
</dbReference>
<dbReference type="SUPFAM" id="SSF88659">
    <property type="entry name" value="Sigma3 and sigma4 domains of RNA polymerase sigma factors"/>
    <property type="match status" value="1"/>
</dbReference>
<dbReference type="Pfam" id="PF08281">
    <property type="entry name" value="Sigma70_r4_2"/>
    <property type="match status" value="1"/>
</dbReference>
<dbReference type="Gene3D" id="1.10.1740.10">
    <property type="match status" value="1"/>
</dbReference>
<dbReference type="Pfam" id="PF04542">
    <property type="entry name" value="Sigma70_r2"/>
    <property type="match status" value="1"/>
</dbReference>
<keyword evidence="5" id="KW-1185">Reference proteome</keyword>
<protein>
    <submittedName>
        <fullName evidence="4">RNA polymerase sigma factor SigJ</fullName>
    </submittedName>
</protein>
<proteinExistence type="predicted"/>
<dbReference type="InterPro" id="IPR013324">
    <property type="entry name" value="RNA_pol_sigma_r3/r4-like"/>
</dbReference>
<dbReference type="Proteomes" id="UP001606134">
    <property type="component" value="Unassembled WGS sequence"/>
</dbReference>
<dbReference type="SUPFAM" id="SSF88946">
    <property type="entry name" value="Sigma2 domain of RNA polymerase sigma factors"/>
    <property type="match status" value="1"/>
</dbReference>
<dbReference type="RefSeq" id="WP_394406942.1">
    <property type="nucleotide sequence ID" value="NZ_JBIGIC010000002.1"/>
</dbReference>
<comment type="caution">
    <text evidence="4">The sequence shown here is derived from an EMBL/GenBank/DDBJ whole genome shotgun (WGS) entry which is preliminary data.</text>
</comment>
<gene>
    <name evidence="4" type="primary">sigJ</name>
    <name evidence="4" type="ORF">ACG04R_05195</name>
</gene>
<accession>A0ABW7H811</accession>
<evidence type="ECO:0000256" key="1">
    <source>
        <dbReference type="ARBA" id="ARBA00011344"/>
    </source>
</evidence>
<feature type="domain" description="RNA polymerase sigma factor 70 region 4 type 2" evidence="3">
    <location>
        <begin position="119"/>
        <end position="169"/>
    </location>
</feature>
<dbReference type="InterPro" id="IPR014284">
    <property type="entry name" value="RNA_pol_sigma-70_dom"/>
</dbReference>
<dbReference type="PANTHER" id="PTHR30173">
    <property type="entry name" value="SIGMA 19 FACTOR"/>
    <property type="match status" value="1"/>
</dbReference>
<dbReference type="InterPro" id="IPR013325">
    <property type="entry name" value="RNA_pol_sigma_r2"/>
</dbReference>
<dbReference type="InterPro" id="IPR036388">
    <property type="entry name" value="WH-like_DNA-bd_sf"/>
</dbReference>
<feature type="domain" description="RNA polymerase sigma-70 region 2" evidence="2">
    <location>
        <begin position="17"/>
        <end position="78"/>
    </location>
</feature>
<evidence type="ECO:0000313" key="5">
    <source>
        <dbReference type="Proteomes" id="UP001606134"/>
    </source>
</evidence>
<name>A0ABW7H811_9BURK</name>
<dbReference type="Gene3D" id="3.10.450.50">
    <property type="match status" value="1"/>
</dbReference>
<dbReference type="NCBIfam" id="TIGR02937">
    <property type="entry name" value="sigma70-ECF"/>
    <property type="match status" value="1"/>
</dbReference>
<evidence type="ECO:0000259" key="3">
    <source>
        <dbReference type="Pfam" id="PF08281"/>
    </source>
</evidence>
<dbReference type="InterPro" id="IPR052704">
    <property type="entry name" value="ECF_Sigma-70_Domain"/>
</dbReference>
<sequence>MTDDPSPAARARRFDSDHARRLRALAYRMLGSRAEAEDIVQEAWLRWAEVDEATVDHAGAFLSRLVTNLCLDKLRSAAHQREQYVGVWLPEPMLEDEALFGWAPGPEKQAEFAQDVSIAFMLALERLSPLERAAFLLHDVFDLDYDEIARHLDRSEAACRQLISRARKNIKADYARREVAKEEAERLVTAFMDAVRSRDVAGLALLLAEDAVLMADGGGKVSAVPKPLHGGAVIARTFIGFAQMPTSAAWRLLPATVNGLPGLLIVDDAAGGRLVQTIALAPGAAQGQVGAVYIQRNPDKLSAIASQTAGLLRLEDEASTSAGPQHAKDTPT</sequence>
<evidence type="ECO:0000313" key="4">
    <source>
        <dbReference type="EMBL" id="MFG6486058.1"/>
    </source>
</evidence>
<dbReference type="InterPro" id="IPR013249">
    <property type="entry name" value="RNA_pol_sigma70_r4_t2"/>
</dbReference>
<dbReference type="Gene3D" id="1.10.10.10">
    <property type="entry name" value="Winged helix-like DNA-binding domain superfamily/Winged helix DNA-binding domain"/>
    <property type="match status" value="1"/>
</dbReference>
<organism evidence="4 5">
    <name type="scientific">Pelomonas candidula</name>
    <dbReference type="NCBI Taxonomy" id="3299025"/>
    <lineage>
        <taxon>Bacteria</taxon>
        <taxon>Pseudomonadati</taxon>
        <taxon>Pseudomonadota</taxon>
        <taxon>Betaproteobacteria</taxon>
        <taxon>Burkholderiales</taxon>
        <taxon>Sphaerotilaceae</taxon>
        <taxon>Roseateles</taxon>
    </lineage>
</organism>
<comment type="subunit">
    <text evidence="1">Interacts transiently with the RNA polymerase catalytic core formed by RpoA, RpoB, RpoC and RpoZ (2 alpha, 1 beta, 1 beta' and 1 omega subunit) to form the RNA polymerase holoenzyme that can initiate transcription.</text>
</comment>